<proteinExistence type="predicted"/>
<sequence>MGSIEVVRNLFDGIGFFAYQAAQSLDRALRSDLQELRLFYAERNKSEELAFAVVELQPFLGEINGNFFNKLLGGSIKTIDLWIMSRLLFDFSAVIKGGNHSGENLGCLRYCLIVNSMKFMNKSKTRRKGKILPDCLNFYNRNDIVGKGVEIEYFLGQHWADS</sequence>
<evidence type="ECO:0000313" key="1">
    <source>
        <dbReference type="EMBL" id="MDC8756040.1"/>
    </source>
</evidence>
<organism evidence="1 2">
    <name type="scientific">Janthinobacterium fluminis</name>
    <dbReference type="NCBI Taxonomy" id="2987524"/>
    <lineage>
        <taxon>Bacteria</taxon>
        <taxon>Pseudomonadati</taxon>
        <taxon>Pseudomonadota</taxon>
        <taxon>Betaproteobacteria</taxon>
        <taxon>Burkholderiales</taxon>
        <taxon>Oxalobacteraceae</taxon>
        <taxon>Janthinobacterium</taxon>
    </lineage>
</organism>
<name>A0ABT5JV31_9BURK</name>
<gene>
    <name evidence="1" type="ORF">OIK44_00385</name>
</gene>
<evidence type="ECO:0000313" key="2">
    <source>
        <dbReference type="Proteomes" id="UP001221208"/>
    </source>
</evidence>
<dbReference type="EMBL" id="JAQQXR010000001">
    <property type="protein sequence ID" value="MDC8756040.1"/>
    <property type="molecule type" value="Genomic_DNA"/>
</dbReference>
<protein>
    <submittedName>
        <fullName evidence="1">Uncharacterized protein</fullName>
    </submittedName>
</protein>
<accession>A0ABT5JV31</accession>
<dbReference type="Proteomes" id="UP001221208">
    <property type="component" value="Unassembled WGS sequence"/>
</dbReference>
<comment type="caution">
    <text evidence="1">The sequence shown here is derived from an EMBL/GenBank/DDBJ whole genome shotgun (WGS) entry which is preliminary data.</text>
</comment>
<keyword evidence="2" id="KW-1185">Reference proteome</keyword>
<dbReference type="RefSeq" id="WP_273668669.1">
    <property type="nucleotide sequence ID" value="NZ_JAQQXR010000001.1"/>
</dbReference>
<reference evidence="1 2" key="1">
    <citation type="submission" date="2022-10" db="EMBL/GenBank/DDBJ databases">
        <title>Janthinobacterium sp. hw3 Genome sequencing.</title>
        <authorList>
            <person name="Park S."/>
        </authorList>
    </citation>
    <scope>NUCLEOTIDE SEQUENCE [LARGE SCALE GENOMIC DNA]</scope>
    <source>
        <strain evidence="2">hw3</strain>
    </source>
</reference>